<dbReference type="InterPro" id="IPR050808">
    <property type="entry name" value="Phage_Integrase"/>
</dbReference>
<dbReference type="GO" id="GO:0006310">
    <property type="term" value="P:DNA recombination"/>
    <property type="evidence" value="ECO:0007669"/>
    <property type="project" value="UniProtKB-KW"/>
</dbReference>
<evidence type="ECO:0000259" key="5">
    <source>
        <dbReference type="PROSITE" id="PS51898"/>
    </source>
</evidence>
<comment type="similarity">
    <text evidence="1">Belongs to the 'phage' integrase family.</text>
</comment>
<proteinExistence type="inferred from homology"/>
<evidence type="ECO:0000256" key="3">
    <source>
        <dbReference type="ARBA" id="ARBA00023125"/>
    </source>
</evidence>
<dbReference type="InterPro" id="IPR010998">
    <property type="entry name" value="Integrase_recombinase_N"/>
</dbReference>
<keyword evidence="2" id="KW-0229">DNA integration</keyword>
<dbReference type="PROSITE" id="PS51898">
    <property type="entry name" value="TYR_RECOMBINASE"/>
    <property type="match status" value="1"/>
</dbReference>
<reference evidence="6 7" key="1">
    <citation type="submission" date="2009-05" db="EMBL/GenBank/DDBJ databases">
        <title>The draft genome of Acidovorax delafieldii 2AN.</title>
        <authorList>
            <consortium name="US DOE Joint Genome Institute (JGI-PGF)"/>
            <person name="Lucas S."/>
            <person name="Copeland A."/>
            <person name="Lapidus A."/>
            <person name="Glavina del Rio T."/>
            <person name="Tice H."/>
            <person name="Bruce D."/>
            <person name="Goodwin L."/>
            <person name="Pitluck S."/>
            <person name="Larimer F."/>
            <person name="Land M.L."/>
            <person name="Hauser L."/>
            <person name="Shelobolina E.S."/>
            <person name="Picardal F."/>
            <person name="Roden E."/>
            <person name="Emerson D."/>
        </authorList>
    </citation>
    <scope>NUCLEOTIDE SEQUENCE [LARGE SCALE GENOMIC DNA]</scope>
    <source>
        <strain evidence="6 7">2AN</strain>
    </source>
</reference>
<dbReference type="InterPro" id="IPR002104">
    <property type="entry name" value="Integrase_catalytic"/>
</dbReference>
<accession>C5T3Q1</accession>
<dbReference type="InterPro" id="IPR053876">
    <property type="entry name" value="Phage_int_M"/>
</dbReference>
<dbReference type="InterPro" id="IPR025166">
    <property type="entry name" value="Integrase_DNA_bind_dom"/>
</dbReference>
<dbReference type="GO" id="GO:0015074">
    <property type="term" value="P:DNA integration"/>
    <property type="evidence" value="ECO:0007669"/>
    <property type="project" value="UniProtKB-KW"/>
</dbReference>
<dbReference type="RefSeq" id="WP_005795116.1">
    <property type="nucleotide sequence ID" value="NZ_ACQT01000034.1"/>
</dbReference>
<evidence type="ECO:0000313" key="6">
    <source>
        <dbReference type="EMBL" id="EER60914.1"/>
    </source>
</evidence>
<dbReference type="Pfam" id="PF00589">
    <property type="entry name" value="Phage_integrase"/>
    <property type="match status" value="1"/>
</dbReference>
<protein>
    <submittedName>
        <fullName evidence="6">Integrase family protein</fullName>
    </submittedName>
</protein>
<dbReference type="GO" id="GO:0003677">
    <property type="term" value="F:DNA binding"/>
    <property type="evidence" value="ECO:0007669"/>
    <property type="project" value="UniProtKB-KW"/>
</dbReference>
<evidence type="ECO:0000313" key="7">
    <source>
        <dbReference type="Proteomes" id="UP000003856"/>
    </source>
</evidence>
<dbReference type="InterPro" id="IPR013762">
    <property type="entry name" value="Integrase-like_cat_sf"/>
</dbReference>
<dbReference type="Gene3D" id="1.10.443.10">
    <property type="entry name" value="Intergrase catalytic core"/>
    <property type="match status" value="1"/>
</dbReference>
<dbReference type="PATRIC" id="fig|573060.9.peg.3645"/>
<dbReference type="Proteomes" id="UP000003856">
    <property type="component" value="Unassembled WGS sequence"/>
</dbReference>
<dbReference type="Pfam" id="PF13356">
    <property type="entry name" value="Arm-DNA-bind_3"/>
    <property type="match status" value="1"/>
</dbReference>
<dbReference type="PANTHER" id="PTHR30629:SF2">
    <property type="entry name" value="PROPHAGE INTEGRASE INTS-RELATED"/>
    <property type="match status" value="1"/>
</dbReference>
<dbReference type="InterPro" id="IPR038488">
    <property type="entry name" value="Integrase_DNA-bd_sf"/>
</dbReference>
<evidence type="ECO:0000256" key="4">
    <source>
        <dbReference type="ARBA" id="ARBA00023172"/>
    </source>
</evidence>
<dbReference type="InterPro" id="IPR011010">
    <property type="entry name" value="DNA_brk_join_enz"/>
</dbReference>
<name>C5T3Q1_ACIDE</name>
<dbReference type="Gene3D" id="3.30.160.390">
    <property type="entry name" value="Integrase, DNA-binding domain"/>
    <property type="match status" value="1"/>
</dbReference>
<gene>
    <name evidence="6" type="ORF">AcdelDRAFT_1531</name>
</gene>
<keyword evidence="7" id="KW-1185">Reference proteome</keyword>
<evidence type="ECO:0000256" key="2">
    <source>
        <dbReference type="ARBA" id="ARBA00022908"/>
    </source>
</evidence>
<dbReference type="Pfam" id="PF22022">
    <property type="entry name" value="Phage_int_M"/>
    <property type="match status" value="1"/>
</dbReference>
<keyword evidence="4" id="KW-0233">DNA recombination</keyword>
<dbReference type="SUPFAM" id="SSF56349">
    <property type="entry name" value="DNA breaking-rejoining enzymes"/>
    <property type="match status" value="1"/>
</dbReference>
<dbReference type="Gene3D" id="1.10.150.130">
    <property type="match status" value="1"/>
</dbReference>
<sequence>MLTDKQLKTLTGGEKVYKVADQQGLYAAVLRSGTISFRYDYRVNGRRETLVIGQYDANLGAKCQRELSELDYGMTLSLAEARLLLTRARKSLERGESPSRTKVEKRIEANEALTFGKWAEKYFSEAELAESTRAMRKYVYDRNLATEFGRLKLEEITSARLMARCEKIKERGAEAPAVQSRDIVLQIYRFIQARGVKVENPAEAIRPSAIATFKARDRALSPVEIHKFFRALEEVASAATLRLAVKFMLLTMVRKGEFIQARWDEINFETATWTIPKERMKAGRSHTVYLSYQAVDILVAFKACYSASPYLHPGRYESDFPLSNGTLNRLLVGGVEVIRKRGEDFEPFTVHDLRRTASTLLHEAGYSSDWIEKCLAHEQKGVRAIYNRAEYAQQRRRMLQDWADMVDSWISTGSSHVPQVNVSDASAIKLNSAEPGPQIASDSPGVRRRPQLPEQVSALM</sequence>
<comment type="caution">
    <text evidence="6">The sequence shown here is derived from an EMBL/GenBank/DDBJ whole genome shotgun (WGS) entry which is preliminary data.</text>
</comment>
<organism evidence="6 7">
    <name type="scientific">Acidovorax delafieldii 2AN</name>
    <dbReference type="NCBI Taxonomy" id="573060"/>
    <lineage>
        <taxon>Bacteria</taxon>
        <taxon>Pseudomonadati</taxon>
        <taxon>Pseudomonadota</taxon>
        <taxon>Betaproteobacteria</taxon>
        <taxon>Burkholderiales</taxon>
        <taxon>Comamonadaceae</taxon>
        <taxon>Acidovorax</taxon>
    </lineage>
</organism>
<feature type="domain" description="Tyr recombinase" evidence="5">
    <location>
        <begin position="215"/>
        <end position="399"/>
    </location>
</feature>
<dbReference type="CDD" id="cd00801">
    <property type="entry name" value="INT_P4_C"/>
    <property type="match status" value="1"/>
</dbReference>
<dbReference type="OrthoDB" id="9775880at2"/>
<dbReference type="PANTHER" id="PTHR30629">
    <property type="entry name" value="PROPHAGE INTEGRASE"/>
    <property type="match status" value="1"/>
</dbReference>
<dbReference type="AlphaFoldDB" id="C5T3Q1"/>
<keyword evidence="3" id="KW-0238">DNA-binding</keyword>
<dbReference type="EMBL" id="ACQT01000034">
    <property type="protein sequence ID" value="EER60914.1"/>
    <property type="molecule type" value="Genomic_DNA"/>
</dbReference>
<evidence type="ECO:0000256" key="1">
    <source>
        <dbReference type="ARBA" id="ARBA00008857"/>
    </source>
</evidence>